<dbReference type="Pfam" id="PF02384">
    <property type="entry name" value="N6_Mtase"/>
    <property type="match status" value="1"/>
</dbReference>
<dbReference type="GO" id="GO:0032259">
    <property type="term" value="P:methylation"/>
    <property type="evidence" value="ECO:0007669"/>
    <property type="project" value="UniProtKB-KW"/>
</dbReference>
<dbReference type="InterPro" id="IPR051537">
    <property type="entry name" value="DNA_Adenine_Mtase"/>
</dbReference>
<evidence type="ECO:0000256" key="4">
    <source>
        <dbReference type="ARBA" id="ARBA00022679"/>
    </source>
</evidence>
<dbReference type="NCBIfam" id="TIGR00497">
    <property type="entry name" value="hsdM"/>
    <property type="match status" value="1"/>
</dbReference>
<comment type="catalytic activity">
    <reaction evidence="7">
        <text>a 2'-deoxyadenosine in DNA + S-adenosyl-L-methionine = an N(6)-methyl-2'-deoxyadenosine in DNA + S-adenosyl-L-homocysteine + H(+)</text>
        <dbReference type="Rhea" id="RHEA:15197"/>
        <dbReference type="Rhea" id="RHEA-COMP:12418"/>
        <dbReference type="Rhea" id="RHEA-COMP:12419"/>
        <dbReference type="ChEBI" id="CHEBI:15378"/>
        <dbReference type="ChEBI" id="CHEBI:57856"/>
        <dbReference type="ChEBI" id="CHEBI:59789"/>
        <dbReference type="ChEBI" id="CHEBI:90615"/>
        <dbReference type="ChEBI" id="CHEBI:90616"/>
        <dbReference type="EC" id="2.1.1.72"/>
    </reaction>
</comment>
<dbReference type="InterPro" id="IPR038333">
    <property type="entry name" value="T1MK-like_N_sf"/>
</dbReference>
<keyword evidence="3 11" id="KW-0489">Methyltransferase</keyword>
<organism evidence="11 12">
    <name type="scientific">Terrisporobacter hibernicus</name>
    <dbReference type="NCBI Taxonomy" id="2813371"/>
    <lineage>
        <taxon>Bacteria</taxon>
        <taxon>Bacillati</taxon>
        <taxon>Bacillota</taxon>
        <taxon>Clostridia</taxon>
        <taxon>Peptostreptococcales</taxon>
        <taxon>Peptostreptococcaceae</taxon>
        <taxon>Terrisporobacter</taxon>
    </lineage>
</organism>
<evidence type="ECO:0000256" key="5">
    <source>
        <dbReference type="ARBA" id="ARBA00022691"/>
    </source>
</evidence>
<dbReference type="KEGG" id="tem:JW646_16520"/>
<keyword evidence="12" id="KW-1185">Reference proteome</keyword>
<dbReference type="InterPro" id="IPR022749">
    <property type="entry name" value="D12N6_MeTrfase_N"/>
</dbReference>
<evidence type="ECO:0000256" key="2">
    <source>
        <dbReference type="ARBA" id="ARBA00011900"/>
    </source>
</evidence>
<dbReference type="Proteomes" id="UP001198983">
    <property type="component" value="Chromosome"/>
</dbReference>
<dbReference type="GO" id="GO:0008170">
    <property type="term" value="F:N-methyltransferase activity"/>
    <property type="evidence" value="ECO:0007669"/>
    <property type="project" value="InterPro"/>
</dbReference>
<dbReference type="InterPro" id="IPR004546">
    <property type="entry name" value="Restrct_endonuc_T1M"/>
</dbReference>
<dbReference type="Gene3D" id="3.40.50.150">
    <property type="entry name" value="Vaccinia Virus protein VP39"/>
    <property type="match status" value="1"/>
</dbReference>
<feature type="domain" description="DNA methylase adenine-specific" evidence="9">
    <location>
        <begin position="171"/>
        <end position="481"/>
    </location>
</feature>
<dbReference type="RefSeq" id="WP_228415697.1">
    <property type="nucleotide sequence ID" value="NZ_CP081135.1"/>
</dbReference>
<accession>A0AAX2ZEH4</accession>
<name>A0AAX2ZEH4_9FIRM</name>
<dbReference type="EC" id="2.1.1.72" evidence="2"/>
<evidence type="ECO:0000256" key="8">
    <source>
        <dbReference type="SAM" id="Coils"/>
    </source>
</evidence>
<keyword evidence="4 11" id="KW-0808">Transferase</keyword>
<comment type="similarity">
    <text evidence="1">Belongs to the N(4)/N(6)-methyltransferase family.</text>
</comment>
<keyword evidence="5" id="KW-0949">S-adenosyl-L-methionine</keyword>
<dbReference type="PANTHER" id="PTHR42933">
    <property type="entry name" value="SLR6095 PROTEIN"/>
    <property type="match status" value="1"/>
</dbReference>
<dbReference type="Pfam" id="PF12161">
    <property type="entry name" value="HsdM_N"/>
    <property type="match status" value="1"/>
</dbReference>
<dbReference type="REBASE" id="590310">
    <property type="entry name" value="M.TspMCA3ORF16520P"/>
</dbReference>
<evidence type="ECO:0000259" key="10">
    <source>
        <dbReference type="Pfam" id="PF12161"/>
    </source>
</evidence>
<evidence type="ECO:0000259" key="9">
    <source>
        <dbReference type="Pfam" id="PF02384"/>
    </source>
</evidence>
<dbReference type="PROSITE" id="PS00092">
    <property type="entry name" value="N6_MTASE"/>
    <property type="match status" value="1"/>
</dbReference>
<evidence type="ECO:0000256" key="3">
    <source>
        <dbReference type="ARBA" id="ARBA00022603"/>
    </source>
</evidence>
<keyword evidence="6" id="KW-0680">Restriction system</keyword>
<evidence type="ECO:0000313" key="12">
    <source>
        <dbReference type="Proteomes" id="UP001198983"/>
    </source>
</evidence>
<reference evidence="11 12" key="1">
    <citation type="journal article" date="2023" name="Int. J. Syst. Evol. Microbiol.">
        <title>Terrisporobacter hibernicus sp. nov., isolated from bovine faeces in Northern Ireland.</title>
        <authorList>
            <person name="Mitchell M."/>
            <person name="Nguyen S.V."/>
            <person name="Connor M."/>
            <person name="Fairley D.J."/>
            <person name="Donoghue O."/>
            <person name="Marshall H."/>
            <person name="Koolman L."/>
            <person name="McMullan G."/>
            <person name="Schaffer K.E."/>
            <person name="McGrath J.W."/>
            <person name="Fanning S."/>
        </authorList>
    </citation>
    <scope>NUCLEOTIDE SEQUENCE [LARGE SCALE GENOMIC DNA]</scope>
    <source>
        <strain evidence="11 12">MCA3</strain>
    </source>
</reference>
<evidence type="ECO:0000313" key="11">
    <source>
        <dbReference type="EMBL" id="UEL47216.1"/>
    </source>
</evidence>
<evidence type="ECO:0000256" key="6">
    <source>
        <dbReference type="ARBA" id="ARBA00022747"/>
    </source>
</evidence>
<dbReference type="SUPFAM" id="SSF53335">
    <property type="entry name" value="S-adenosyl-L-methionine-dependent methyltransferases"/>
    <property type="match status" value="1"/>
</dbReference>
<dbReference type="GO" id="GO:0003677">
    <property type="term" value="F:DNA binding"/>
    <property type="evidence" value="ECO:0007669"/>
    <property type="project" value="InterPro"/>
</dbReference>
<dbReference type="PRINTS" id="PR00507">
    <property type="entry name" value="N12N6MTFRASE"/>
</dbReference>
<feature type="domain" description="N6 adenine-specific DNA methyltransferase N-terminal" evidence="10">
    <location>
        <begin position="10"/>
        <end position="158"/>
    </location>
</feature>
<evidence type="ECO:0000256" key="1">
    <source>
        <dbReference type="ARBA" id="ARBA00006594"/>
    </source>
</evidence>
<dbReference type="Gene3D" id="1.20.1260.30">
    <property type="match status" value="1"/>
</dbReference>
<dbReference type="InterPro" id="IPR029063">
    <property type="entry name" value="SAM-dependent_MTases_sf"/>
</dbReference>
<dbReference type="AlphaFoldDB" id="A0AAX2ZEH4"/>
<sequence>MASKLSLSKLERLLLKAADILRGKMDANEYKEYIFAMIFLKRLSDQFEEKQRGMRVELEAKGIDEEKIITRIEDHRRYRDTFFVPKTARWNYIDENGVNTGIAHFKKDVADKLNVALSDIEEANIEKLEGVLKGIDFAKKVGKTAMKDTTLVDFIQIFDKIPMKNEDFEAPDLLGAAYEYLIKYFADSAGKKAGEFYTPSEVVRLLVNILKPQEGMEIYDPTAGSGGMLIQSKSYIEENGQDSSNLALYGQEITGSTWAMCKMNMILHDITSFEIENDDTLEEPKHFDENGELKKFDRVIANPPFSLDYKKANLKYTERFEYGFSPEKDKADLMFLQHMISVTKENGKVACVLPHGVLFRGGEEGAIREAFITKDDKCIIESVIGLPSGLFYGTGIPACVIVINKEGAKERKHILFINADKEYKEGKNQNKIRPQDIQKIVHTYENKAELEKYSRMVPIEEIKEEGYNLNIRRYVDNTDEAQKNDVVGHLYGAVPKNEVEDIKESCIKQGLNIDKLFVNKNENYVDFIASINGKEDIKKFIEKDKNVVNKQNNILTAYEGWWNESIGQIANLYETKNVTEVKKAMMNSFVEKLIGFESLDLNKLEGAFVSYFDEIKEDLKAIAATGWLSNLLIMGEVIELKVPNLKEKIKAKEISGIKLPKYEKVYEMIKNEKEGILSKLLDDKNVNQGEHDTLELILSSAMEDISEEQVRNTVLNRYYDNLKSTVISFVKEELDVCVKVVEGLFDNYNTSLESILKERDSLQNELDDMLKSLGYEL</sequence>
<dbReference type="EMBL" id="CP081135">
    <property type="protein sequence ID" value="UEL47216.1"/>
    <property type="molecule type" value="Genomic_DNA"/>
</dbReference>
<feature type="coiled-coil region" evidence="8">
    <location>
        <begin position="745"/>
        <end position="772"/>
    </location>
</feature>
<evidence type="ECO:0000256" key="7">
    <source>
        <dbReference type="ARBA" id="ARBA00047942"/>
    </source>
</evidence>
<dbReference type="InterPro" id="IPR002052">
    <property type="entry name" value="DNA_methylase_N6_adenine_CS"/>
</dbReference>
<dbReference type="PANTHER" id="PTHR42933:SF3">
    <property type="entry name" value="TYPE I RESTRICTION ENZYME MJAVIII METHYLASE SUBUNIT"/>
    <property type="match status" value="1"/>
</dbReference>
<dbReference type="GO" id="GO:0009307">
    <property type="term" value="P:DNA restriction-modification system"/>
    <property type="evidence" value="ECO:0007669"/>
    <property type="project" value="UniProtKB-KW"/>
</dbReference>
<dbReference type="GO" id="GO:0009007">
    <property type="term" value="F:site-specific DNA-methyltransferase (adenine-specific) activity"/>
    <property type="evidence" value="ECO:0007669"/>
    <property type="project" value="UniProtKB-EC"/>
</dbReference>
<dbReference type="InterPro" id="IPR003356">
    <property type="entry name" value="DNA_methylase_A-5"/>
</dbReference>
<protein>
    <recommendedName>
        <fullName evidence="2">site-specific DNA-methyltransferase (adenine-specific)</fullName>
        <ecNumber evidence="2">2.1.1.72</ecNumber>
    </recommendedName>
</protein>
<proteinExistence type="inferred from homology"/>
<gene>
    <name evidence="11" type="ORF">JW646_16520</name>
</gene>
<keyword evidence="8" id="KW-0175">Coiled coil</keyword>